<dbReference type="InterPro" id="IPR032466">
    <property type="entry name" value="Metal_Hydrolase"/>
</dbReference>
<keyword evidence="4 6" id="KW-0378">Hydrolase</keyword>
<evidence type="ECO:0000256" key="5">
    <source>
        <dbReference type="ARBA" id="ARBA00022975"/>
    </source>
</evidence>
<protein>
    <recommendedName>
        <fullName evidence="6">Dihydroorotase</fullName>
        <shortName evidence="6">DHOase</shortName>
        <ecNumber evidence="6">3.5.2.3</ecNumber>
    </recommendedName>
</protein>
<dbReference type="PANTHER" id="PTHR43668:SF2">
    <property type="entry name" value="ALLANTOINASE"/>
    <property type="match status" value="1"/>
</dbReference>
<dbReference type="GO" id="GO:0008270">
    <property type="term" value="F:zinc ion binding"/>
    <property type="evidence" value="ECO:0007669"/>
    <property type="project" value="UniProtKB-UniRule"/>
</dbReference>
<feature type="binding site" evidence="6">
    <location>
        <position position="239"/>
    </location>
    <ligand>
        <name>Zn(2+)</name>
        <dbReference type="ChEBI" id="CHEBI:29105"/>
        <label>2</label>
    </ligand>
</feature>
<evidence type="ECO:0000256" key="1">
    <source>
        <dbReference type="ARBA" id="ARBA00002368"/>
    </source>
</evidence>
<evidence type="ECO:0000256" key="3">
    <source>
        <dbReference type="ARBA" id="ARBA00022723"/>
    </source>
</evidence>
<dbReference type="InterPro" id="IPR004722">
    <property type="entry name" value="DHOase"/>
</dbReference>
<evidence type="ECO:0000256" key="2">
    <source>
        <dbReference type="ARBA" id="ARBA00010286"/>
    </source>
</evidence>
<dbReference type="SUPFAM" id="SSF51556">
    <property type="entry name" value="Metallo-dependent hydrolases"/>
    <property type="match status" value="1"/>
</dbReference>
<dbReference type="Proteomes" id="UP000244016">
    <property type="component" value="Unassembled WGS sequence"/>
</dbReference>
<evidence type="ECO:0000259" key="8">
    <source>
        <dbReference type="Pfam" id="PF12890"/>
    </source>
</evidence>
<feature type="domain" description="Dihydroorotase catalytic" evidence="8">
    <location>
        <begin position="59"/>
        <end position="243"/>
    </location>
</feature>
<feature type="active site" evidence="6">
    <location>
        <position position="341"/>
    </location>
</feature>
<feature type="binding site" evidence="6">
    <location>
        <position position="158"/>
    </location>
    <ligand>
        <name>Zn(2+)</name>
        <dbReference type="ChEBI" id="CHEBI:29105"/>
        <label>1</label>
    </ligand>
</feature>
<dbReference type="EC" id="3.5.2.3" evidence="6"/>
<dbReference type="AlphaFoldDB" id="A0A2T5G8G0"/>
<feature type="binding site" evidence="6">
    <location>
        <position position="345"/>
    </location>
    <ligand>
        <name>substrate</name>
    </ligand>
</feature>
<organism evidence="9 10">
    <name type="scientific">Brockia lithotrophica</name>
    <dbReference type="NCBI Taxonomy" id="933949"/>
    <lineage>
        <taxon>Bacteria</taxon>
        <taxon>Bacillati</taxon>
        <taxon>Bacillota</taxon>
        <taxon>Bacilli</taxon>
        <taxon>Bacillales</taxon>
        <taxon>Bacillales Family X. Incertae Sedis</taxon>
        <taxon>Brockia</taxon>
    </lineage>
</organism>
<evidence type="ECO:0000256" key="4">
    <source>
        <dbReference type="ARBA" id="ARBA00022801"/>
    </source>
</evidence>
<dbReference type="InterPro" id="IPR006680">
    <property type="entry name" value="Amidohydro-rel"/>
</dbReference>
<feature type="domain" description="Amidohydrolase-related" evidence="7">
    <location>
        <begin position="318"/>
        <end position="456"/>
    </location>
</feature>
<keyword evidence="5 6" id="KW-0665">Pyrimidine biosynthesis</keyword>
<dbReference type="GO" id="GO:0004038">
    <property type="term" value="F:allantoinase activity"/>
    <property type="evidence" value="ECO:0007669"/>
    <property type="project" value="TreeGrafter"/>
</dbReference>
<dbReference type="UniPathway" id="UPA00070">
    <property type="reaction ID" value="UER00117"/>
</dbReference>
<evidence type="ECO:0000256" key="6">
    <source>
        <dbReference type="HAMAP-Rule" id="MF_00220"/>
    </source>
</evidence>
<dbReference type="EMBL" id="PEBW01000002">
    <property type="protein sequence ID" value="PTQ52438.1"/>
    <property type="molecule type" value="Genomic_DNA"/>
</dbReference>
<feature type="binding site" evidence="6">
    <location>
        <position position="68"/>
    </location>
    <ligand>
        <name>Zn(2+)</name>
        <dbReference type="ChEBI" id="CHEBI:29105"/>
        <label>1</label>
    </ligand>
</feature>
<comment type="function">
    <text evidence="1 6">Catalyzes the reversible cyclization of carbamoyl aspartate to dihydroorotate.</text>
</comment>
<dbReference type="GO" id="GO:0004151">
    <property type="term" value="F:dihydroorotase activity"/>
    <property type="evidence" value="ECO:0007669"/>
    <property type="project" value="UniProtKB-UniRule"/>
</dbReference>
<dbReference type="GO" id="GO:0005737">
    <property type="term" value="C:cytoplasm"/>
    <property type="evidence" value="ECO:0007669"/>
    <property type="project" value="TreeGrafter"/>
</dbReference>
<dbReference type="InterPro" id="IPR002195">
    <property type="entry name" value="Dihydroorotase_CS"/>
</dbReference>
<comment type="pathway">
    <text evidence="6">Pyrimidine metabolism; UMP biosynthesis via de novo pathway; (S)-dihydroorotate from bicarbonate: step 3/3.</text>
</comment>
<dbReference type="GO" id="GO:0044205">
    <property type="term" value="P:'de novo' UMP biosynthetic process"/>
    <property type="evidence" value="ECO:0007669"/>
    <property type="project" value="UniProtKB-UniRule"/>
</dbReference>
<dbReference type="InterPro" id="IPR024403">
    <property type="entry name" value="DHOase_cat"/>
</dbReference>
<dbReference type="Pfam" id="PF01979">
    <property type="entry name" value="Amidohydro_1"/>
    <property type="match status" value="1"/>
</dbReference>
<name>A0A2T5G8G0_9BACL</name>
<comment type="similarity">
    <text evidence="2 6">Belongs to the metallo-dependent hydrolases superfamily. DHOase family. Class I DHOase subfamily.</text>
</comment>
<feature type="binding site" evidence="6">
    <location>
        <position position="314"/>
    </location>
    <ligand>
        <name>substrate</name>
    </ligand>
</feature>
<dbReference type="Pfam" id="PF12890">
    <property type="entry name" value="DHOase"/>
    <property type="match status" value="1"/>
</dbReference>
<gene>
    <name evidence="6" type="primary">pyrC</name>
    <name evidence="9" type="ORF">BLITH_0617</name>
</gene>
<evidence type="ECO:0000259" key="7">
    <source>
        <dbReference type="Pfam" id="PF01979"/>
    </source>
</evidence>
<feature type="binding site" evidence="6">
    <location>
        <position position="66"/>
    </location>
    <ligand>
        <name>Zn(2+)</name>
        <dbReference type="ChEBI" id="CHEBI:29105"/>
        <label>1</label>
    </ligand>
</feature>
<dbReference type="CDD" id="cd01317">
    <property type="entry name" value="DHOase_IIa"/>
    <property type="match status" value="1"/>
</dbReference>
<feature type="binding site" evidence="6">
    <location>
        <begin position="359"/>
        <end position="360"/>
    </location>
    <ligand>
        <name>substrate</name>
    </ligand>
</feature>
<feature type="binding site" evidence="6">
    <location>
        <begin position="68"/>
        <end position="70"/>
    </location>
    <ligand>
        <name>substrate</name>
    </ligand>
</feature>
<dbReference type="SUPFAM" id="SSF51338">
    <property type="entry name" value="Composite domain of metallo-dependent hydrolases"/>
    <property type="match status" value="1"/>
</dbReference>
<dbReference type="HAMAP" id="MF_00220_B">
    <property type="entry name" value="PyrC_classI_B"/>
    <property type="match status" value="1"/>
</dbReference>
<dbReference type="Gene3D" id="3.20.20.140">
    <property type="entry name" value="Metal-dependent hydrolases"/>
    <property type="match status" value="1"/>
</dbReference>
<comment type="cofactor">
    <cofactor evidence="6">
        <name>Zn(2+)</name>
        <dbReference type="ChEBI" id="CHEBI:29105"/>
    </cofactor>
    <text evidence="6">Binds 2 Zn(2+) ions per subunit.</text>
</comment>
<feature type="binding site" evidence="6">
    <location>
        <position position="341"/>
    </location>
    <ligand>
        <name>Zn(2+)</name>
        <dbReference type="ChEBI" id="CHEBI:29105"/>
        <label>1</label>
    </ligand>
</feature>
<dbReference type="GO" id="GO:0006145">
    <property type="term" value="P:purine nucleobase catabolic process"/>
    <property type="evidence" value="ECO:0007669"/>
    <property type="project" value="TreeGrafter"/>
</dbReference>
<proteinExistence type="inferred from homology"/>
<comment type="catalytic activity">
    <reaction evidence="6">
        <text>(S)-dihydroorotate + H2O = N-carbamoyl-L-aspartate + H(+)</text>
        <dbReference type="Rhea" id="RHEA:24296"/>
        <dbReference type="ChEBI" id="CHEBI:15377"/>
        <dbReference type="ChEBI" id="CHEBI:15378"/>
        <dbReference type="ChEBI" id="CHEBI:30864"/>
        <dbReference type="ChEBI" id="CHEBI:32814"/>
        <dbReference type="EC" id="3.5.2.3"/>
    </reaction>
</comment>
<accession>A0A2T5G8G0</accession>
<reference evidence="9 10" key="1">
    <citation type="submission" date="2017-08" db="EMBL/GenBank/DDBJ databases">
        <title>Burning lignite coal seam in the remote Altai Mountains harbors a hydrogen-driven thermophilic microbial community.</title>
        <authorList>
            <person name="Kadnikov V.V."/>
            <person name="Mardanov A.V."/>
            <person name="Ivasenko D."/>
            <person name="Beletsky A.V."/>
            <person name="Karnachuk O.V."/>
            <person name="Ravin N.V."/>
        </authorList>
    </citation>
    <scope>NUCLEOTIDE SEQUENCE [LARGE SCALE GENOMIC DNA]</scope>
    <source>
        <strain evidence="9">AL31</strain>
    </source>
</reference>
<dbReference type="InterPro" id="IPR011059">
    <property type="entry name" value="Metal-dep_hydrolase_composite"/>
</dbReference>
<keyword evidence="3 6" id="KW-0479">Metal-binding</keyword>
<dbReference type="InterPro" id="IPR050138">
    <property type="entry name" value="DHOase/Allantoinase_Hydrolase"/>
</dbReference>
<feature type="binding site" evidence="6">
    <location>
        <position position="100"/>
    </location>
    <ligand>
        <name>substrate</name>
    </ligand>
</feature>
<feature type="binding site" evidence="6">
    <location>
        <position position="185"/>
    </location>
    <ligand>
        <name>Zn(2+)</name>
        <dbReference type="ChEBI" id="CHEBI:29105"/>
        <label>2</label>
    </ligand>
</feature>
<dbReference type="PROSITE" id="PS00482">
    <property type="entry name" value="DIHYDROOROTASE_1"/>
    <property type="match status" value="1"/>
</dbReference>
<keyword evidence="6" id="KW-0862">Zinc</keyword>
<comment type="caution">
    <text evidence="9">The sequence shown here is derived from an EMBL/GenBank/DDBJ whole genome shotgun (WGS) entry which is preliminary data.</text>
</comment>
<dbReference type="Gene3D" id="2.30.40.10">
    <property type="entry name" value="Urease, subunit C, domain 1"/>
    <property type="match status" value="1"/>
</dbReference>
<dbReference type="NCBIfam" id="TIGR00857">
    <property type="entry name" value="pyrC_multi"/>
    <property type="match status" value="1"/>
</dbReference>
<feature type="binding site" evidence="6">
    <location>
        <position position="158"/>
    </location>
    <ligand>
        <name>Zn(2+)</name>
        <dbReference type="ChEBI" id="CHEBI:29105"/>
        <label>2</label>
    </ligand>
</feature>
<dbReference type="PANTHER" id="PTHR43668">
    <property type="entry name" value="ALLANTOINASE"/>
    <property type="match status" value="1"/>
</dbReference>
<dbReference type="PROSITE" id="PS00483">
    <property type="entry name" value="DIHYDROOROTASE_2"/>
    <property type="match status" value="1"/>
</dbReference>
<evidence type="ECO:0000313" key="10">
    <source>
        <dbReference type="Proteomes" id="UP000244016"/>
    </source>
</evidence>
<sequence length="502" mass="53424">MPSPLLCIDDVFVLTPAGTLVYGLLLLEDGVVRYAGPREGVGGVGEGILRIAGEGMWALPGFVDVHVHFREPGGTHKETIASGSRAAARGGFTAVLMMANTVPPPDTPERLREMRAVARRTAVVRTFAAAPVTRGQAGEFPVDFVALAAAGARAFSDDGLPVLDPLVLRAALSASALLRLPVLLHEEDPSLSRGGVVHPSPWAAGRGLPTYPPESETSLIGRDLALAAFVPGARIHLQHLSSRVSVELVRRLRPLLARRGVRLTAEATPHHLVLTWEDVCRAADLAAEADLGRERQGTSASARISIRPQDAKVNPPLRESADRDALVRALREGIVDFVATDHAPHAPEEKALPLERAPFGILGLETAFPLLYTELVLRGRFSLGELVDRMSRAPARFLGIPGGELAAGAPADLVLVDPYVPRPVLPGRLASKSRNTPFFGRTLRGWPVLTLVGGRVAYADFELFSHAVRALPPEAFVLPSTAEVPGGEIGDGADFVRGRVSP</sequence>
<evidence type="ECO:0000313" key="9">
    <source>
        <dbReference type="EMBL" id="PTQ52438.1"/>
    </source>
</evidence>